<keyword evidence="2" id="KW-0804">Transcription</keyword>
<reference evidence="8" key="1">
    <citation type="submission" date="2020-03" db="EMBL/GenBank/DDBJ databases">
        <title>A high-quality chromosome-level genome assembly of a woody plant with both climbing and erect habits, Rhamnella rubrinervis.</title>
        <authorList>
            <person name="Lu Z."/>
            <person name="Yang Y."/>
            <person name="Zhu X."/>
            <person name="Sun Y."/>
        </authorList>
    </citation>
    <scope>NUCLEOTIDE SEQUENCE</scope>
    <source>
        <strain evidence="8">BYM</strain>
        <tissue evidence="8">Leaf</tissue>
    </source>
</reference>
<dbReference type="Pfam" id="PF05066">
    <property type="entry name" value="HARE-HTH"/>
    <property type="match status" value="1"/>
</dbReference>
<comment type="subcellular location">
    <subcellularLocation>
        <location evidence="1 4 5">Nucleus</location>
    </subcellularLocation>
</comment>
<dbReference type="InterPro" id="IPR044977">
    <property type="entry name" value="RLT1-3"/>
</dbReference>
<dbReference type="SMART" id="SM00571">
    <property type="entry name" value="DDT"/>
    <property type="match status" value="1"/>
</dbReference>
<name>A0A8K0DKX5_9ROSA</name>
<dbReference type="InterPro" id="IPR028941">
    <property type="entry name" value="WHIM2_dom"/>
</dbReference>
<dbReference type="GO" id="GO:0003677">
    <property type="term" value="F:DNA binding"/>
    <property type="evidence" value="ECO:0007669"/>
    <property type="project" value="UniProtKB-UniRule"/>
</dbReference>
<evidence type="ECO:0008006" key="10">
    <source>
        <dbReference type="Google" id="ProtNLM"/>
    </source>
</evidence>
<dbReference type="EMBL" id="VOIH02000012">
    <property type="protein sequence ID" value="KAF3432306.1"/>
    <property type="molecule type" value="Genomic_DNA"/>
</dbReference>
<dbReference type="SMART" id="SM00389">
    <property type="entry name" value="HOX"/>
    <property type="match status" value="1"/>
</dbReference>
<dbReference type="Pfam" id="PF02791">
    <property type="entry name" value="DDT"/>
    <property type="match status" value="1"/>
</dbReference>
<dbReference type="Gene3D" id="1.10.10.60">
    <property type="entry name" value="Homeodomain-like"/>
    <property type="match status" value="1"/>
</dbReference>
<keyword evidence="9" id="KW-1185">Reference proteome</keyword>
<proteinExistence type="predicted"/>
<dbReference type="GO" id="GO:0005634">
    <property type="term" value="C:nucleus"/>
    <property type="evidence" value="ECO:0007669"/>
    <property type="project" value="UniProtKB-SubCell"/>
</dbReference>
<evidence type="ECO:0000256" key="1">
    <source>
        <dbReference type="ARBA" id="ARBA00004123"/>
    </source>
</evidence>
<evidence type="ECO:0000313" key="9">
    <source>
        <dbReference type="Proteomes" id="UP000796880"/>
    </source>
</evidence>
<dbReference type="PROSITE" id="PS50827">
    <property type="entry name" value="DDT"/>
    <property type="match status" value="1"/>
</dbReference>
<dbReference type="PANTHER" id="PTHR36968:SF8">
    <property type="entry name" value="HOMEOBOX-DDT DOMAIN PROTEIN RLT3 ISOFORM X1"/>
    <property type="match status" value="1"/>
</dbReference>
<dbReference type="PROSITE" id="PS50071">
    <property type="entry name" value="HOMEOBOX_2"/>
    <property type="match status" value="1"/>
</dbReference>
<keyword evidence="3 4" id="KW-0539">Nucleus</keyword>
<feature type="DNA-binding region" description="Homeobox" evidence="4">
    <location>
        <begin position="9"/>
        <end position="58"/>
    </location>
</feature>
<dbReference type="CDD" id="cd00086">
    <property type="entry name" value="homeodomain"/>
    <property type="match status" value="1"/>
</dbReference>
<evidence type="ECO:0000259" key="7">
    <source>
        <dbReference type="PROSITE" id="PS50827"/>
    </source>
</evidence>
<dbReference type="PANTHER" id="PTHR36968">
    <property type="entry name" value="HOMEOBOX-DDT DOMAIN PROTEIN RLT2"/>
    <property type="match status" value="1"/>
</dbReference>
<dbReference type="InterPro" id="IPR018501">
    <property type="entry name" value="DDT_dom"/>
</dbReference>
<dbReference type="InterPro" id="IPR001356">
    <property type="entry name" value="HD"/>
</dbReference>
<accession>A0A8K0DKX5</accession>
<evidence type="ECO:0000256" key="2">
    <source>
        <dbReference type="ARBA" id="ARBA00023163"/>
    </source>
</evidence>
<sequence>MGIKRKTALQLEVLDKLYLEDNYPTQRALQDHAAALGLTYKQMQRWFVQKRGKDKRENKIIVPFHSTLSKVTSRKTSSSKHKQACMVEEKFVNRKKNHNQFQEDFFTPDYILRKVFRKDGPPLGVEFDALPSGAFSSQCQENQRASKRLKVSKHVVTNHTLGGDKNALAKKHGIGKGLMTVWRATNPHGGDFPTGVDFSDREVIGLSPNSTFMTQNRQIRIKRPQQRKSLAKQGKLQNKVKEKRQYIVRRVEVESNKHENKLSEKSICELALEARVSQENFHQIAMLVDDEELELRELQSVGDPPSCSDHFATSGLQGCSLCKDLLAKFPPNSVKMKQPFCLQPWKSSPEIVKKLFKVFHFLYTYSIEADICSFTLDEFAQAFHDKDSLLLGKIHVSLLKLLLSDVQAEVSGGSLPRLAKSCNFLVLLHMVEDQEFILELWKRCLNPLTWTEILRQVLVAAGFGSKQGSVRREAISKEMNLMVKHSLRPGSMKGELFRMLLEQGNNGLKVSELAKSLQVADLNLASTMEELESVICSVLSSDITLFEKISSSTYRLRIDSVIRKFEDYQSDTGSGGVDDDPSEYATCSSDYDSGCDAGNSSLRRLKYLNDRKSNMLKVYTEIDESHPGEVWLLGLMEGEYSDLSIEEKLNVLVTLIDLLCAGSSIRMEDPTKAVTECIPNIHYSGSGAKIKRSTTRQLSLPRSCWDNVEQIHGIKDQQMDSSASILKFYHKSLDKGQDDEKEIDTGNGLHPMQSVFLGSDRRYNRYWLFLGPCCTNDPGHRRVYFESSEDGHWEVIDSEEALCALLSVLDDRGKREALLIESLERRQAFLCQAMSSKMVNSTRTRKVTQFDRYEVDMVGEDSYSPVSDVDNNLSLSDSAHDPLPSSGALVLEVGRKGEEEQKQKWRRRQEFDSWIWNSFYLDLNAVKHGKRSYFDSLARCDFCHDLYWRDEKHCRICHTTFEVDFNLEERYAIHAATCRKQEATHMFPKHKVLSSQIQSLKAAVHAIESVMPEDALVGAWTKSAHKLWVKRLRRTSSLPELFQVLADFIGAINEDWLCQCVVGQDSYNVAKEIMACFTSIPHTTSAVALWLVKLDALIAPYLERTRSENYQALVIRSKGQWVIEFPRQCLHLCLAAFTGKNW</sequence>
<dbReference type="Proteomes" id="UP000796880">
    <property type="component" value="Unassembled WGS sequence"/>
</dbReference>
<evidence type="ECO:0000259" key="6">
    <source>
        <dbReference type="PROSITE" id="PS50071"/>
    </source>
</evidence>
<dbReference type="AlphaFoldDB" id="A0A8K0DKX5"/>
<organism evidence="8 9">
    <name type="scientific">Rhamnella rubrinervis</name>
    <dbReference type="NCBI Taxonomy" id="2594499"/>
    <lineage>
        <taxon>Eukaryota</taxon>
        <taxon>Viridiplantae</taxon>
        <taxon>Streptophyta</taxon>
        <taxon>Embryophyta</taxon>
        <taxon>Tracheophyta</taxon>
        <taxon>Spermatophyta</taxon>
        <taxon>Magnoliopsida</taxon>
        <taxon>eudicotyledons</taxon>
        <taxon>Gunneridae</taxon>
        <taxon>Pentapetalae</taxon>
        <taxon>rosids</taxon>
        <taxon>fabids</taxon>
        <taxon>Rosales</taxon>
        <taxon>Rhamnaceae</taxon>
        <taxon>rhamnoid group</taxon>
        <taxon>Rhamneae</taxon>
        <taxon>Rhamnella</taxon>
    </lineage>
</organism>
<keyword evidence="4 5" id="KW-0238">DNA-binding</keyword>
<evidence type="ECO:0000256" key="5">
    <source>
        <dbReference type="RuleBase" id="RU000682"/>
    </source>
</evidence>
<feature type="domain" description="Homeobox" evidence="6">
    <location>
        <begin position="7"/>
        <end position="57"/>
    </location>
</feature>
<gene>
    <name evidence="8" type="ORF">FNV43_RR27046</name>
</gene>
<evidence type="ECO:0000256" key="4">
    <source>
        <dbReference type="PROSITE-ProRule" id="PRU00108"/>
    </source>
</evidence>
<dbReference type="GO" id="GO:0006357">
    <property type="term" value="P:regulation of transcription by RNA polymerase II"/>
    <property type="evidence" value="ECO:0007669"/>
    <property type="project" value="InterPro"/>
</dbReference>
<dbReference type="OrthoDB" id="6159439at2759"/>
<dbReference type="Pfam" id="PF15613">
    <property type="entry name" value="WSD"/>
    <property type="match status" value="1"/>
</dbReference>
<dbReference type="Pfam" id="PF00046">
    <property type="entry name" value="Homeodomain"/>
    <property type="match status" value="1"/>
</dbReference>
<keyword evidence="4 5" id="KW-0371">Homeobox</keyword>
<protein>
    <recommendedName>
        <fullName evidence="10">Homeobox-DDT domain protein RLT3</fullName>
    </recommendedName>
</protein>
<dbReference type="InterPro" id="IPR009057">
    <property type="entry name" value="Homeodomain-like_sf"/>
</dbReference>
<feature type="domain" description="DDT" evidence="7">
    <location>
        <begin position="349"/>
        <end position="408"/>
    </location>
</feature>
<evidence type="ECO:0000256" key="3">
    <source>
        <dbReference type="ARBA" id="ARBA00023242"/>
    </source>
</evidence>
<dbReference type="InterPro" id="IPR007759">
    <property type="entry name" value="Asxl_HARE-HTH"/>
</dbReference>
<dbReference type="Pfam" id="PF15612">
    <property type="entry name" value="WHIM1"/>
    <property type="match status" value="1"/>
</dbReference>
<dbReference type="InterPro" id="IPR028942">
    <property type="entry name" value="WHIM1_dom"/>
</dbReference>
<evidence type="ECO:0000313" key="8">
    <source>
        <dbReference type="EMBL" id="KAF3432306.1"/>
    </source>
</evidence>
<comment type="caution">
    <text evidence="8">The sequence shown here is derived from an EMBL/GenBank/DDBJ whole genome shotgun (WGS) entry which is preliminary data.</text>
</comment>
<dbReference type="SUPFAM" id="SSF46689">
    <property type="entry name" value="Homeodomain-like"/>
    <property type="match status" value="1"/>
</dbReference>